<keyword evidence="3" id="KW-1185">Reference proteome</keyword>
<evidence type="ECO:0000313" key="2">
    <source>
        <dbReference type="EMBL" id="KAL3639555.1"/>
    </source>
</evidence>
<organism evidence="2 3">
    <name type="scientific">Castilleja foliolosa</name>
    <dbReference type="NCBI Taxonomy" id="1961234"/>
    <lineage>
        <taxon>Eukaryota</taxon>
        <taxon>Viridiplantae</taxon>
        <taxon>Streptophyta</taxon>
        <taxon>Embryophyta</taxon>
        <taxon>Tracheophyta</taxon>
        <taxon>Spermatophyta</taxon>
        <taxon>Magnoliopsida</taxon>
        <taxon>eudicotyledons</taxon>
        <taxon>Gunneridae</taxon>
        <taxon>Pentapetalae</taxon>
        <taxon>asterids</taxon>
        <taxon>lamiids</taxon>
        <taxon>Lamiales</taxon>
        <taxon>Orobanchaceae</taxon>
        <taxon>Pedicularideae</taxon>
        <taxon>Castillejinae</taxon>
        <taxon>Castilleja</taxon>
    </lineage>
</organism>
<dbReference type="SUPFAM" id="SSF57850">
    <property type="entry name" value="RING/U-box"/>
    <property type="match status" value="1"/>
</dbReference>
<accession>A0ABD3DB36</accession>
<feature type="region of interest" description="Disordered" evidence="1">
    <location>
        <begin position="75"/>
        <end position="94"/>
    </location>
</feature>
<dbReference type="Gene3D" id="3.30.40.10">
    <property type="entry name" value="Zinc/RING finger domain, C3HC4 (zinc finger)"/>
    <property type="match status" value="1"/>
</dbReference>
<dbReference type="InterPro" id="IPR013083">
    <property type="entry name" value="Znf_RING/FYVE/PHD"/>
</dbReference>
<evidence type="ECO:0000256" key="1">
    <source>
        <dbReference type="SAM" id="MobiDB-lite"/>
    </source>
</evidence>
<dbReference type="EMBL" id="JAVIJP010000018">
    <property type="protein sequence ID" value="KAL3639555.1"/>
    <property type="molecule type" value="Genomic_DNA"/>
</dbReference>
<sequence>MAHSLTQTNLEIWAASHESTISHELSILIGLIPDNLSDYYTQQIEDQDDWILQLSDLIMDSDLDEMLRRDYGTDYITSSSSDDDEEESLILEKRKPIRPDDDDDVCAVCLAIFCRDDGKTIRVLEHCGHEFHVLCI</sequence>
<evidence type="ECO:0000313" key="3">
    <source>
        <dbReference type="Proteomes" id="UP001632038"/>
    </source>
</evidence>
<dbReference type="Proteomes" id="UP001632038">
    <property type="component" value="Unassembled WGS sequence"/>
</dbReference>
<proteinExistence type="predicted"/>
<comment type="caution">
    <text evidence="2">The sequence shown here is derived from an EMBL/GenBank/DDBJ whole genome shotgun (WGS) entry which is preliminary data.</text>
</comment>
<gene>
    <name evidence="2" type="ORF">CASFOL_017462</name>
</gene>
<name>A0ABD3DB36_9LAMI</name>
<protein>
    <recommendedName>
        <fullName evidence="4">RING-type domain-containing protein</fullName>
    </recommendedName>
</protein>
<reference evidence="3" key="1">
    <citation type="journal article" date="2024" name="IScience">
        <title>Strigolactones Initiate the Formation of Haustorium-like Structures in Castilleja.</title>
        <authorList>
            <person name="Buerger M."/>
            <person name="Peterson D."/>
            <person name="Chory J."/>
        </authorList>
    </citation>
    <scope>NUCLEOTIDE SEQUENCE [LARGE SCALE GENOMIC DNA]</scope>
</reference>
<dbReference type="AlphaFoldDB" id="A0ABD3DB36"/>
<evidence type="ECO:0008006" key="4">
    <source>
        <dbReference type="Google" id="ProtNLM"/>
    </source>
</evidence>